<dbReference type="Proteomes" id="UP001244011">
    <property type="component" value="Unassembled WGS sequence"/>
</dbReference>
<evidence type="ECO:0000256" key="5">
    <source>
        <dbReference type="SAM" id="Phobius"/>
    </source>
</evidence>
<evidence type="ECO:0000313" key="6">
    <source>
        <dbReference type="EMBL" id="KAK1765792.1"/>
    </source>
</evidence>
<feature type="transmembrane region" description="Helical" evidence="5">
    <location>
        <begin position="173"/>
        <end position="195"/>
    </location>
</feature>
<dbReference type="GO" id="GO:0005886">
    <property type="term" value="C:plasma membrane"/>
    <property type="evidence" value="ECO:0007669"/>
    <property type="project" value="TreeGrafter"/>
</dbReference>
<dbReference type="EMBL" id="MU839014">
    <property type="protein sequence ID" value="KAK1765792.1"/>
    <property type="molecule type" value="Genomic_DNA"/>
</dbReference>
<dbReference type="AlphaFoldDB" id="A0AAJ0FFR2"/>
<dbReference type="Pfam" id="PF04479">
    <property type="entry name" value="RTA1"/>
    <property type="match status" value="1"/>
</dbReference>
<feature type="transmembrane region" description="Helical" evidence="5">
    <location>
        <begin position="135"/>
        <end position="153"/>
    </location>
</feature>
<feature type="transmembrane region" description="Helical" evidence="5">
    <location>
        <begin position="93"/>
        <end position="115"/>
    </location>
</feature>
<reference evidence="6" key="1">
    <citation type="submission" date="2023-06" db="EMBL/GenBank/DDBJ databases">
        <title>Genome-scale phylogeny and comparative genomics of the fungal order Sordariales.</title>
        <authorList>
            <consortium name="Lawrence Berkeley National Laboratory"/>
            <person name="Hensen N."/>
            <person name="Bonometti L."/>
            <person name="Westerberg I."/>
            <person name="Brannstrom I.O."/>
            <person name="Guillou S."/>
            <person name="Cros-Aarteil S."/>
            <person name="Calhoun S."/>
            <person name="Haridas S."/>
            <person name="Kuo A."/>
            <person name="Mondo S."/>
            <person name="Pangilinan J."/>
            <person name="Riley R."/>
            <person name="Labutti K."/>
            <person name="Andreopoulos B."/>
            <person name="Lipzen A."/>
            <person name="Chen C."/>
            <person name="Yanf M."/>
            <person name="Daum C."/>
            <person name="Ng V."/>
            <person name="Clum A."/>
            <person name="Steindorff A."/>
            <person name="Ohm R."/>
            <person name="Martin F."/>
            <person name="Silar P."/>
            <person name="Natvig D."/>
            <person name="Lalanne C."/>
            <person name="Gautier V."/>
            <person name="Ament-Velasquez S.L."/>
            <person name="Kruys A."/>
            <person name="Hutchinson M.I."/>
            <person name="Powell A.J."/>
            <person name="Barry K."/>
            <person name="Miller A.N."/>
            <person name="Grigoriev I.V."/>
            <person name="Debuchy R."/>
            <person name="Gladieux P."/>
            <person name="Thoren M.H."/>
            <person name="Johannesson H."/>
        </authorList>
    </citation>
    <scope>NUCLEOTIDE SEQUENCE</scope>
    <source>
        <strain evidence="6">8032-3</strain>
    </source>
</reference>
<keyword evidence="7" id="KW-1185">Reference proteome</keyword>
<accession>A0AAJ0FFR2</accession>
<dbReference type="RefSeq" id="XP_060282005.1">
    <property type="nucleotide sequence ID" value="XM_060422086.1"/>
</dbReference>
<gene>
    <name evidence="6" type="ORF">QBC33DRAFT_135666</name>
</gene>
<organism evidence="6 7">
    <name type="scientific">Phialemonium atrogriseum</name>
    <dbReference type="NCBI Taxonomy" id="1093897"/>
    <lineage>
        <taxon>Eukaryota</taxon>
        <taxon>Fungi</taxon>
        <taxon>Dikarya</taxon>
        <taxon>Ascomycota</taxon>
        <taxon>Pezizomycotina</taxon>
        <taxon>Sordariomycetes</taxon>
        <taxon>Sordariomycetidae</taxon>
        <taxon>Cephalothecales</taxon>
        <taxon>Cephalothecaceae</taxon>
        <taxon>Phialemonium</taxon>
    </lineage>
</organism>
<evidence type="ECO:0000256" key="4">
    <source>
        <dbReference type="ARBA" id="ARBA00023136"/>
    </source>
</evidence>
<comment type="caution">
    <text evidence="6">The sequence shown here is derived from an EMBL/GenBank/DDBJ whole genome shotgun (WGS) entry which is preliminary data.</text>
</comment>
<sequence>MNQTQPNVIAFGPDGNCTLALCELEQSVYRYRPSLPANVIFIALYSVAMAIHIYLGIRWKTQGFMVCMIVGCVDEILGYAGRVMMYYNPFKFVAFMIQIVCVTTGPIFFCAAIYVTLAQTIDHISPGLARFSPKFLYWVFIPCDVISLALQGAGGAMSTRSSGASNLGVNLALAGLSFQVFTLVVFSALFADYLVRLWRHHSRGEAPSLSRRMRAFLGFLGVAVVLILARCIFRVDELSEGYSGPLVANETLFIVFEGVFVIAATFLLCIGHPGLVFNNVNSKESYTGSSSA</sequence>
<dbReference type="GeneID" id="85305273"/>
<keyword evidence="3 5" id="KW-1133">Transmembrane helix</keyword>
<dbReference type="PANTHER" id="PTHR31465:SF9">
    <property type="entry name" value="SPHINGOID LONG-CHAIN BASE TRANSPORTER RSB1"/>
    <property type="match status" value="1"/>
</dbReference>
<name>A0AAJ0FFR2_9PEZI</name>
<evidence type="ECO:0000256" key="3">
    <source>
        <dbReference type="ARBA" id="ARBA00022989"/>
    </source>
</evidence>
<evidence type="ECO:0000256" key="1">
    <source>
        <dbReference type="ARBA" id="ARBA00004141"/>
    </source>
</evidence>
<feature type="transmembrane region" description="Helical" evidence="5">
    <location>
        <begin position="64"/>
        <end position="87"/>
    </location>
</feature>
<proteinExistence type="predicted"/>
<protein>
    <submittedName>
        <fullName evidence="6">Parasitic phase-specific protein psp-1 protein</fullName>
    </submittedName>
</protein>
<keyword evidence="2 5" id="KW-0812">Transmembrane</keyword>
<dbReference type="PANTHER" id="PTHR31465">
    <property type="entry name" value="PROTEIN RTA1-RELATED"/>
    <property type="match status" value="1"/>
</dbReference>
<feature type="transmembrane region" description="Helical" evidence="5">
    <location>
        <begin position="215"/>
        <end position="233"/>
    </location>
</feature>
<keyword evidence="4 5" id="KW-0472">Membrane</keyword>
<dbReference type="GO" id="GO:0000324">
    <property type="term" value="C:fungal-type vacuole"/>
    <property type="evidence" value="ECO:0007669"/>
    <property type="project" value="TreeGrafter"/>
</dbReference>
<feature type="transmembrane region" description="Helical" evidence="5">
    <location>
        <begin position="253"/>
        <end position="277"/>
    </location>
</feature>
<evidence type="ECO:0000256" key="2">
    <source>
        <dbReference type="ARBA" id="ARBA00022692"/>
    </source>
</evidence>
<dbReference type="InterPro" id="IPR007568">
    <property type="entry name" value="RTA1"/>
</dbReference>
<evidence type="ECO:0000313" key="7">
    <source>
        <dbReference type="Proteomes" id="UP001244011"/>
    </source>
</evidence>
<feature type="transmembrane region" description="Helical" evidence="5">
    <location>
        <begin position="35"/>
        <end position="57"/>
    </location>
</feature>
<comment type="subcellular location">
    <subcellularLocation>
        <location evidence="1">Membrane</location>
        <topology evidence="1">Multi-pass membrane protein</topology>
    </subcellularLocation>
</comment>